<evidence type="ECO:0000313" key="3">
    <source>
        <dbReference type="Proteomes" id="UP000631114"/>
    </source>
</evidence>
<dbReference type="Proteomes" id="UP000631114">
    <property type="component" value="Unassembled WGS sequence"/>
</dbReference>
<dbReference type="PANTHER" id="PTHR34370:SF2">
    <property type="entry name" value="GAG-POL POLYPROTEIN_RETROTRANSPOSON"/>
    <property type="match status" value="1"/>
</dbReference>
<evidence type="ECO:0000313" key="2">
    <source>
        <dbReference type="EMBL" id="KAF9597006.1"/>
    </source>
</evidence>
<gene>
    <name evidence="2" type="ORF">IFM89_014720</name>
</gene>
<sequence>MKWMQAVEEKFQCLGCKLDKKRPNWEASTTNHGVLGTVEEKFQCLGCKARLGSFNWAGQSHDISNFQDFPDHDGSVSDGCRQSKDVSSNKLLERLRKYGISGILSYGLLNTVLSCNVFLCLVSLL</sequence>
<proteinExistence type="predicted"/>
<dbReference type="PANTHER" id="PTHR34370">
    <property type="entry name" value="OS04G0600100 PROTEIN"/>
    <property type="match status" value="1"/>
</dbReference>
<organism evidence="2 3">
    <name type="scientific">Coptis chinensis</name>
    <dbReference type="NCBI Taxonomy" id="261450"/>
    <lineage>
        <taxon>Eukaryota</taxon>
        <taxon>Viridiplantae</taxon>
        <taxon>Streptophyta</taxon>
        <taxon>Embryophyta</taxon>
        <taxon>Tracheophyta</taxon>
        <taxon>Spermatophyta</taxon>
        <taxon>Magnoliopsida</taxon>
        <taxon>Ranunculales</taxon>
        <taxon>Ranunculaceae</taxon>
        <taxon>Coptidoideae</taxon>
        <taxon>Coptis</taxon>
    </lineage>
</organism>
<dbReference type="AlphaFoldDB" id="A0A835HD28"/>
<keyword evidence="1" id="KW-0812">Transmembrane</keyword>
<feature type="transmembrane region" description="Helical" evidence="1">
    <location>
        <begin position="103"/>
        <end position="124"/>
    </location>
</feature>
<keyword evidence="3" id="KW-1185">Reference proteome</keyword>
<dbReference type="OrthoDB" id="2020192at2759"/>
<reference evidence="2 3" key="1">
    <citation type="submission" date="2020-10" db="EMBL/GenBank/DDBJ databases">
        <title>The Coptis chinensis genome and diversification of protoberbering-type alkaloids.</title>
        <authorList>
            <person name="Wang B."/>
            <person name="Shu S."/>
            <person name="Song C."/>
            <person name="Liu Y."/>
        </authorList>
    </citation>
    <scope>NUCLEOTIDE SEQUENCE [LARGE SCALE GENOMIC DNA]</scope>
    <source>
        <strain evidence="2">HL-2020</strain>
        <tissue evidence="2">Leaf</tissue>
    </source>
</reference>
<protein>
    <submittedName>
        <fullName evidence="2">Uncharacterized protein</fullName>
    </submittedName>
</protein>
<name>A0A835HD28_9MAGN</name>
<comment type="caution">
    <text evidence="2">The sequence shown here is derived from an EMBL/GenBank/DDBJ whole genome shotgun (WGS) entry which is preliminary data.</text>
</comment>
<evidence type="ECO:0000256" key="1">
    <source>
        <dbReference type="SAM" id="Phobius"/>
    </source>
</evidence>
<keyword evidence="1" id="KW-0472">Membrane</keyword>
<keyword evidence="1" id="KW-1133">Transmembrane helix</keyword>
<accession>A0A835HD28</accession>
<dbReference type="EMBL" id="JADFTS010000007">
    <property type="protein sequence ID" value="KAF9597006.1"/>
    <property type="molecule type" value="Genomic_DNA"/>
</dbReference>